<name>A0A940MBU8_9ACTN</name>
<dbReference type="InterPro" id="IPR050155">
    <property type="entry name" value="HAD-like_hydrolase_sf"/>
</dbReference>
<evidence type="ECO:0000313" key="2">
    <source>
        <dbReference type="Proteomes" id="UP000670475"/>
    </source>
</evidence>
<dbReference type="InterPro" id="IPR023214">
    <property type="entry name" value="HAD_sf"/>
</dbReference>
<dbReference type="NCBIfam" id="TIGR01549">
    <property type="entry name" value="HAD-SF-IA-v1"/>
    <property type="match status" value="1"/>
</dbReference>
<gene>
    <name evidence="1" type="ORF">JFN87_08595</name>
</gene>
<dbReference type="SUPFAM" id="SSF56784">
    <property type="entry name" value="HAD-like"/>
    <property type="match status" value="1"/>
</dbReference>
<dbReference type="Gene3D" id="3.40.50.1000">
    <property type="entry name" value="HAD superfamily/HAD-like"/>
    <property type="match status" value="1"/>
</dbReference>
<proteinExistence type="predicted"/>
<accession>A0A940MBU8</accession>
<keyword evidence="2" id="KW-1185">Reference proteome</keyword>
<dbReference type="SFLD" id="SFLDG01129">
    <property type="entry name" value="C1.5:_HAD__Beta-PGM__Phosphata"/>
    <property type="match status" value="1"/>
</dbReference>
<keyword evidence="1" id="KW-0378">Hydrolase</keyword>
<dbReference type="InterPro" id="IPR023198">
    <property type="entry name" value="PGP-like_dom2"/>
</dbReference>
<dbReference type="PANTHER" id="PTHR43434">
    <property type="entry name" value="PHOSPHOGLYCOLATE PHOSPHATASE"/>
    <property type="match status" value="1"/>
</dbReference>
<dbReference type="PANTHER" id="PTHR43434:SF16">
    <property type="entry name" value="BLL8046 PROTEIN"/>
    <property type="match status" value="1"/>
</dbReference>
<protein>
    <submittedName>
        <fullName evidence="1">HAD family hydrolase</fullName>
    </submittedName>
</protein>
<dbReference type="GO" id="GO:0008967">
    <property type="term" value="F:phosphoglycolate phosphatase activity"/>
    <property type="evidence" value="ECO:0007669"/>
    <property type="project" value="TreeGrafter"/>
</dbReference>
<dbReference type="Gene3D" id="1.10.150.240">
    <property type="entry name" value="Putative phosphatase, domain 2"/>
    <property type="match status" value="1"/>
</dbReference>
<dbReference type="GO" id="GO:0005829">
    <property type="term" value="C:cytosol"/>
    <property type="evidence" value="ECO:0007669"/>
    <property type="project" value="TreeGrafter"/>
</dbReference>
<dbReference type="InterPro" id="IPR036412">
    <property type="entry name" value="HAD-like_sf"/>
</dbReference>
<sequence length="220" mass="23078">MPRAALFDVDGTLVDTNHLHVVTWWEALRQAGRHVPMADIHRAIGLGSEDLLAHLLGDDRDSDRDPAISAAHKTLYATYFDRLRAFEGAADLLRALAAQQWRVVLATSAGGAELAAMRRAIGADDALMAEARADEVDAGKPAPDPVEEALRRAGVGAGDAVFVGDSVWDMEAGTKAGVRAVGVLSGGVPRTALEAAGADAVYTSVEELLAELDASPFGDV</sequence>
<comment type="caution">
    <text evidence="1">The sequence shown here is derived from an EMBL/GenBank/DDBJ whole genome shotgun (WGS) entry which is preliminary data.</text>
</comment>
<dbReference type="Proteomes" id="UP000670475">
    <property type="component" value="Unassembled WGS sequence"/>
</dbReference>
<dbReference type="AlphaFoldDB" id="A0A940MBU8"/>
<dbReference type="EMBL" id="JAGIQL010000023">
    <property type="protein sequence ID" value="MBP0457556.1"/>
    <property type="molecule type" value="Genomic_DNA"/>
</dbReference>
<dbReference type="Pfam" id="PF00702">
    <property type="entry name" value="Hydrolase"/>
    <property type="match status" value="1"/>
</dbReference>
<organism evidence="1 2">
    <name type="scientific">Streptomyces montanisoli</name>
    <dbReference type="NCBI Taxonomy" id="2798581"/>
    <lineage>
        <taxon>Bacteria</taxon>
        <taxon>Bacillati</taxon>
        <taxon>Actinomycetota</taxon>
        <taxon>Actinomycetes</taxon>
        <taxon>Kitasatosporales</taxon>
        <taxon>Streptomycetaceae</taxon>
        <taxon>Streptomyces</taxon>
    </lineage>
</organism>
<dbReference type="RefSeq" id="WP_209339322.1">
    <property type="nucleotide sequence ID" value="NZ_JAGIQL010000023.1"/>
</dbReference>
<dbReference type="GO" id="GO:0006281">
    <property type="term" value="P:DNA repair"/>
    <property type="evidence" value="ECO:0007669"/>
    <property type="project" value="TreeGrafter"/>
</dbReference>
<evidence type="ECO:0000313" key="1">
    <source>
        <dbReference type="EMBL" id="MBP0457556.1"/>
    </source>
</evidence>
<reference evidence="1" key="1">
    <citation type="submission" date="2021-03" db="EMBL/GenBank/DDBJ databases">
        <title>Whole genome sequence of Streptomyces bomunensis MMS17-BM035.</title>
        <authorList>
            <person name="Lee J.H."/>
        </authorList>
    </citation>
    <scope>NUCLEOTIDE SEQUENCE</scope>
    <source>
        <strain evidence="1">MMS17-BM035</strain>
    </source>
</reference>
<dbReference type="SFLD" id="SFLDG01135">
    <property type="entry name" value="C1.5.6:_HAD__Beta-PGM__Phospha"/>
    <property type="match status" value="1"/>
</dbReference>
<dbReference type="SFLD" id="SFLDS00003">
    <property type="entry name" value="Haloacid_Dehalogenase"/>
    <property type="match status" value="1"/>
</dbReference>
<dbReference type="InterPro" id="IPR006439">
    <property type="entry name" value="HAD-SF_hydro_IA"/>
</dbReference>